<feature type="coiled-coil region" evidence="1">
    <location>
        <begin position="64"/>
        <end position="105"/>
    </location>
</feature>
<dbReference type="EMBL" id="CAJNON010000019">
    <property type="protein sequence ID" value="CAF0792182.1"/>
    <property type="molecule type" value="Genomic_DNA"/>
</dbReference>
<comment type="caution">
    <text evidence="2">The sequence shown here is derived from an EMBL/GenBank/DDBJ whole genome shotgun (WGS) entry which is preliminary data.</text>
</comment>
<proteinExistence type="predicted"/>
<keyword evidence="1" id="KW-0175">Coiled coil</keyword>
<dbReference type="PANTHER" id="PTHR34343:SF1">
    <property type="entry name" value="SEROLOGICALLY DEFINED COLON CANCER ANTIGEN 8"/>
    <property type="match status" value="1"/>
</dbReference>
<evidence type="ECO:0000313" key="3">
    <source>
        <dbReference type="Proteomes" id="UP000663891"/>
    </source>
</evidence>
<dbReference type="GO" id="GO:0005813">
    <property type="term" value="C:centrosome"/>
    <property type="evidence" value="ECO:0007669"/>
    <property type="project" value="InterPro"/>
</dbReference>
<feature type="coiled-coil region" evidence="1">
    <location>
        <begin position="134"/>
        <end position="161"/>
    </location>
</feature>
<dbReference type="Pfam" id="PF15964">
    <property type="entry name" value="CCCAP"/>
    <property type="match status" value="1"/>
</dbReference>
<reference evidence="2" key="1">
    <citation type="submission" date="2021-02" db="EMBL/GenBank/DDBJ databases">
        <authorList>
            <person name="Nowell W R."/>
        </authorList>
    </citation>
    <scope>NUCLEOTIDE SEQUENCE</scope>
</reference>
<organism evidence="2 3">
    <name type="scientific">Adineta steineri</name>
    <dbReference type="NCBI Taxonomy" id="433720"/>
    <lineage>
        <taxon>Eukaryota</taxon>
        <taxon>Metazoa</taxon>
        <taxon>Spiralia</taxon>
        <taxon>Gnathifera</taxon>
        <taxon>Rotifera</taxon>
        <taxon>Eurotatoria</taxon>
        <taxon>Bdelloidea</taxon>
        <taxon>Adinetida</taxon>
        <taxon>Adinetidae</taxon>
        <taxon>Adineta</taxon>
    </lineage>
</organism>
<name>A0A813S4R8_9BILA</name>
<feature type="coiled-coil region" evidence="1">
    <location>
        <begin position="294"/>
        <end position="342"/>
    </location>
</feature>
<dbReference type="GO" id="GO:0005814">
    <property type="term" value="C:centriole"/>
    <property type="evidence" value="ECO:0007669"/>
    <property type="project" value="TreeGrafter"/>
</dbReference>
<feature type="coiled-coil region" evidence="1">
    <location>
        <begin position="400"/>
        <end position="437"/>
    </location>
</feature>
<accession>A0A813S4R8</accession>
<dbReference type="GO" id="GO:0030010">
    <property type="term" value="P:establishment of cell polarity"/>
    <property type="evidence" value="ECO:0007669"/>
    <property type="project" value="TreeGrafter"/>
</dbReference>
<dbReference type="Proteomes" id="UP000663891">
    <property type="component" value="Unassembled WGS sequence"/>
</dbReference>
<dbReference type="GO" id="GO:0007098">
    <property type="term" value="P:centrosome cycle"/>
    <property type="evidence" value="ECO:0007669"/>
    <property type="project" value="InterPro"/>
</dbReference>
<sequence>MISVVSSINTASIGSIKSLTAADKLRDLLTQLDHIDSPSPAFRQLSSPKLSNDTPNSNDFYILLQAADEISHRLNDENEALRNDHAKLRSNIVALVEENNRLHEEIRSTFVSDMLRLINMDDGSQITDKETRIVDVYTRKMRSLEVELKEMKEQLNMYQNLWHTPNELTNCLNCGALLPFDRYSIEHNEKFVDMITENEANKRKLQQIQLKLEKTEAKEQETLAKLQKTLVITEQCQFEKAEAVVERDQIQHELTETQKRLKLLINEISEKVTNETQSIEIICQQQLKDNIEKTKKIEDKCTQYELIIDRLTREKTSLAADLDVWKERIQRQEMDLSQTTDNVKFEIQRAMRERDQANTNTMQIRSDFEKFLLQSNQDVLQLRHQLGSTQNRCNDIESELLDSKKQCLDLTEEINRLTRENTMLKSVKQTLERSREENIDTVMIMLNKCEVDYRTTIENLELERQQSLSHLEDLVHHQNIILSKLRAYSRQLTNEIEKILQRKNEIVQVITIENQELRMKLSNAYERLEQNDTQLMQHSDTHVKLKQRIIELNNKVKEYENIINKIQAQDLINYKQKLAVISQ</sequence>
<dbReference type="GO" id="GO:0001764">
    <property type="term" value="P:neuron migration"/>
    <property type="evidence" value="ECO:0007669"/>
    <property type="project" value="TreeGrafter"/>
</dbReference>
<dbReference type="PANTHER" id="PTHR34343">
    <property type="entry name" value="SEROLOGICALLY DEFINED COLON CANCER ANTIGEN 8"/>
    <property type="match status" value="1"/>
</dbReference>
<evidence type="ECO:0000313" key="2">
    <source>
        <dbReference type="EMBL" id="CAF0792182.1"/>
    </source>
</evidence>
<dbReference type="InterPro" id="IPR031887">
    <property type="entry name" value="SDCCAG8"/>
</dbReference>
<dbReference type="GO" id="GO:0035148">
    <property type="term" value="P:tube formation"/>
    <property type="evidence" value="ECO:0007669"/>
    <property type="project" value="TreeGrafter"/>
</dbReference>
<protein>
    <submittedName>
        <fullName evidence="2">Uncharacterized protein</fullName>
    </submittedName>
</protein>
<gene>
    <name evidence="2" type="ORF">VCS650_LOCUS3554</name>
</gene>
<feature type="coiled-coil region" evidence="1">
    <location>
        <begin position="482"/>
        <end position="569"/>
    </location>
</feature>
<dbReference type="AlphaFoldDB" id="A0A813S4R8"/>
<dbReference type="OrthoDB" id="10252347at2759"/>
<evidence type="ECO:0000256" key="1">
    <source>
        <dbReference type="SAM" id="Coils"/>
    </source>
</evidence>
<feature type="coiled-coil region" evidence="1">
    <location>
        <begin position="198"/>
        <end position="267"/>
    </location>
</feature>